<dbReference type="AlphaFoldDB" id="A0A915KPJ2"/>
<sequence>MDDVDEMKIDADGMVISRTDPFKLFGDRDFYLHYYHLETLVENLSVCYTTVCYTTQLSSQIVIINPFHQILKMCEVVNRLLPKNNAEYNNDWEK</sequence>
<accession>A0A915KPJ2</accession>
<evidence type="ECO:0000313" key="2">
    <source>
        <dbReference type="WBParaSite" id="nRc.2.0.1.t40374-RA"/>
    </source>
</evidence>
<name>A0A915KPJ2_ROMCU</name>
<protein>
    <submittedName>
        <fullName evidence="2">Uncharacterized protein</fullName>
    </submittedName>
</protein>
<dbReference type="WBParaSite" id="nRc.2.0.1.t40374-RA">
    <property type="protein sequence ID" value="nRc.2.0.1.t40374-RA"/>
    <property type="gene ID" value="nRc.2.0.1.g40374"/>
</dbReference>
<proteinExistence type="predicted"/>
<organism evidence="1 2">
    <name type="scientific">Romanomermis culicivorax</name>
    <name type="common">Nematode worm</name>
    <dbReference type="NCBI Taxonomy" id="13658"/>
    <lineage>
        <taxon>Eukaryota</taxon>
        <taxon>Metazoa</taxon>
        <taxon>Ecdysozoa</taxon>
        <taxon>Nematoda</taxon>
        <taxon>Enoplea</taxon>
        <taxon>Dorylaimia</taxon>
        <taxon>Mermithida</taxon>
        <taxon>Mermithoidea</taxon>
        <taxon>Mermithidae</taxon>
        <taxon>Romanomermis</taxon>
    </lineage>
</organism>
<reference evidence="2" key="1">
    <citation type="submission" date="2022-11" db="UniProtKB">
        <authorList>
            <consortium name="WormBaseParasite"/>
        </authorList>
    </citation>
    <scope>IDENTIFICATION</scope>
</reference>
<dbReference type="Proteomes" id="UP000887565">
    <property type="component" value="Unplaced"/>
</dbReference>
<evidence type="ECO:0000313" key="1">
    <source>
        <dbReference type="Proteomes" id="UP000887565"/>
    </source>
</evidence>
<keyword evidence="1" id="KW-1185">Reference proteome</keyword>